<evidence type="ECO:0000256" key="2">
    <source>
        <dbReference type="ARBA" id="ARBA00022475"/>
    </source>
</evidence>
<evidence type="ECO:0000256" key="8">
    <source>
        <dbReference type="SAM" id="Phobius"/>
    </source>
</evidence>
<dbReference type="Proteomes" id="UP001152759">
    <property type="component" value="Chromosome 7"/>
</dbReference>
<feature type="transmembrane region" description="Helical" evidence="8">
    <location>
        <begin position="691"/>
        <end position="712"/>
    </location>
</feature>
<proteinExistence type="predicted"/>
<feature type="transmembrane region" description="Helical" evidence="8">
    <location>
        <begin position="383"/>
        <end position="401"/>
    </location>
</feature>
<keyword evidence="4 8" id="KW-1133">Transmembrane helix</keyword>
<evidence type="ECO:0000313" key="9">
    <source>
        <dbReference type="EMBL" id="CAH0393889.1"/>
    </source>
</evidence>
<dbReference type="PANTHER" id="PTHR42643:SF38">
    <property type="entry name" value="IONOTROPIC RECEPTOR 100A"/>
    <property type="match status" value="1"/>
</dbReference>
<evidence type="ECO:0008006" key="11">
    <source>
        <dbReference type="Google" id="ProtNLM"/>
    </source>
</evidence>
<evidence type="ECO:0000256" key="5">
    <source>
        <dbReference type="ARBA" id="ARBA00023136"/>
    </source>
</evidence>
<organism evidence="9 10">
    <name type="scientific">Bemisia tabaci</name>
    <name type="common">Sweetpotato whitefly</name>
    <name type="synonym">Aleurodes tabaci</name>
    <dbReference type="NCBI Taxonomy" id="7038"/>
    <lineage>
        <taxon>Eukaryota</taxon>
        <taxon>Metazoa</taxon>
        <taxon>Ecdysozoa</taxon>
        <taxon>Arthropoda</taxon>
        <taxon>Hexapoda</taxon>
        <taxon>Insecta</taxon>
        <taxon>Pterygota</taxon>
        <taxon>Neoptera</taxon>
        <taxon>Paraneoptera</taxon>
        <taxon>Hemiptera</taxon>
        <taxon>Sternorrhyncha</taxon>
        <taxon>Aleyrodoidea</taxon>
        <taxon>Aleyrodidae</taxon>
        <taxon>Aleyrodinae</taxon>
        <taxon>Bemisia</taxon>
    </lineage>
</organism>
<dbReference type="EMBL" id="OU963868">
    <property type="protein sequence ID" value="CAH0393889.1"/>
    <property type="molecule type" value="Genomic_DNA"/>
</dbReference>
<gene>
    <name evidence="9" type="ORF">BEMITA_LOCUS12244</name>
</gene>
<dbReference type="AlphaFoldDB" id="A0A9P0AKQ4"/>
<comment type="subcellular location">
    <subcellularLocation>
        <location evidence="1">Cell membrane</location>
        <topology evidence="1">Multi-pass membrane protein</topology>
    </subcellularLocation>
</comment>
<keyword evidence="6" id="KW-0675">Receptor</keyword>
<dbReference type="Gene3D" id="1.10.287.70">
    <property type="match status" value="1"/>
</dbReference>
<reference evidence="9" key="1">
    <citation type="submission" date="2021-12" db="EMBL/GenBank/DDBJ databases">
        <authorList>
            <person name="King R."/>
        </authorList>
    </citation>
    <scope>NUCLEOTIDE SEQUENCE</scope>
</reference>
<keyword evidence="2" id="KW-1003">Cell membrane</keyword>
<evidence type="ECO:0000256" key="3">
    <source>
        <dbReference type="ARBA" id="ARBA00022692"/>
    </source>
</evidence>
<keyword evidence="10" id="KW-1185">Reference proteome</keyword>
<keyword evidence="3 8" id="KW-0812">Transmembrane</keyword>
<dbReference type="InterPro" id="IPR052192">
    <property type="entry name" value="Insect_Ionotropic_Sensory_Rcpt"/>
</dbReference>
<keyword evidence="5 8" id="KW-0472">Membrane</keyword>
<keyword evidence="7" id="KW-0325">Glycoprotein</keyword>
<feature type="transmembrane region" description="Helical" evidence="8">
    <location>
        <begin position="448"/>
        <end position="468"/>
    </location>
</feature>
<sequence length="738" mass="84802">MFISHSSAALYLPKDGAEEYLLSCALALCNKTTELSGKALFYVISVRDDFQIHELIQNLHESMIETVVITHHSTLQDSIHGSATKNIIIFLNDLDEILSFILASSSKFDGIVDLKPRKFEKLNHYCFQNDLFEFDLTAVNKTCDFSLHINQTELDGTIILGDPVVEHTKSLFSNSVWNSRNYITFFLPTLESGNKFVASIKQNPRIKFLFEFFWRFFRGLRTVVCFGNTCFKYDPLIDLISQVDIISEDHYFTFVPDLRGKLLNIAFVSKENMFHSGGEVSYVSNAVVKNAAFEIAKKLNCEILVYGPSRDFFTDQAPEDYFKNAQANDFHMLIFDESISPNQDFSMFDFSAAIQSFSYCFATPRSSFVPQSFLPFICFSPQTWFLVLMTILSLYGAFCAFHRSQWMLFQRLYSETEQHAFANTPVLFYLYSFLVVGSPPRLLLGRVFTGKLLFLIVSLFVLVIITVYQSQMTTLLAKQVRYPEIDTLEDLKDSNLMIQTPDLEVSLQLLQDYPFYDDIKTKLIEGPYHFQRILYQCAIEFWGTSILSNIININVSNETLDPLKKRFKDLLSNFRSIVESNAIELAVSNLHYKYRGNIKVDDPLFLKKFSDFHLVKECMLTYPMTLQVQENSFLSNYFLEQIQSYVEKGLIPTFMQGTMDYVKGNNDMFIDDVSKRDSIADAFRIENLQPAFVSLIIGWILSGVVFAVELMVDISNETGMSRFTRWAKKLVCPSSLSV</sequence>
<feature type="transmembrane region" description="Helical" evidence="8">
    <location>
        <begin position="421"/>
        <end position="442"/>
    </location>
</feature>
<evidence type="ECO:0000256" key="6">
    <source>
        <dbReference type="ARBA" id="ARBA00023170"/>
    </source>
</evidence>
<evidence type="ECO:0000313" key="10">
    <source>
        <dbReference type="Proteomes" id="UP001152759"/>
    </source>
</evidence>
<evidence type="ECO:0000256" key="1">
    <source>
        <dbReference type="ARBA" id="ARBA00004651"/>
    </source>
</evidence>
<protein>
    <recommendedName>
        <fullName evidence="11">Ionotropic receptor</fullName>
    </recommendedName>
</protein>
<evidence type="ECO:0000256" key="7">
    <source>
        <dbReference type="ARBA" id="ARBA00023180"/>
    </source>
</evidence>
<name>A0A9P0AKQ4_BEMTA</name>
<dbReference type="PANTHER" id="PTHR42643">
    <property type="entry name" value="IONOTROPIC RECEPTOR 20A-RELATED"/>
    <property type="match status" value="1"/>
</dbReference>
<accession>A0A9P0AKQ4</accession>
<dbReference type="GO" id="GO:0005886">
    <property type="term" value="C:plasma membrane"/>
    <property type="evidence" value="ECO:0007669"/>
    <property type="project" value="UniProtKB-SubCell"/>
</dbReference>
<evidence type="ECO:0000256" key="4">
    <source>
        <dbReference type="ARBA" id="ARBA00022989"/>
    </source>
</evidence>